<dbReference type="STRING" id="1221996.QY95_02281"/>
<protein>
    <submittedName>
        <fullName evidence="1">Uncharacterized protein</fullName>
    </submittedName>
</protein>
<sequence>MKKKKWRAEKDGGGFGVLKLGEKPEQLPDKAFISLTRGEGLNIFQLVINQALTLLVMQQMKKSTGLLYAELHGELKDRRGNGQTMTVWDGKRMGQFRNHHSHGFAMKFFTWVIHRKNTKTYYLTYSADGSIPSLLEARDILKAHGKFYDGGKLARRASPPKIQAD</sequence>
<proteinExistence type="predicted"/>
<keyword evidence="2" id="KW-1185">Reference proteome</keyword>
<dbReference type="Proteomes" id="UP000031563">
    <property type="component" value="Unassembled WGS sequence"/>
</dbReference>
<reference evidence="1" key="1">
    <citation type="submission" date="2015-02" db="EMBL/GenBank/DDBJ databases">
        <title>Genome Assembly of Bacillaceae bacterium MTCC 8252.</title>
        <authorList>
            <person name="Verma A."/>
            <person name="Khatri I."/>
            <person name="Mual P."/>
            <person name="Subramanian S."/>
            <person name="Krishnamurthi S."/>
        </authorList>
    </citation>
    <scope>NUCLEOTIDE SEQUENCE [LARGE SCALE GENOMIC DNA]</scope>
    <source>
        <strain evidence="1">MTCC 8252</strain>
    </source>
</reference>
<dbReference type="EMBL" id="JWIR02000040">
    <property type="protein sequence ID" value="KKB39651.1"/>
    <property type="molecule type" value="Genomic_DNA"/>
</dbReference>
<accession>A0A0F5I2A4</accession>
<organism evidence="1 2">
    <name type="scientific">Bacillus thermotolerans</name>
    <name type="common">Quasibacillus thermotolerans</name>
    <dbReference type="NCBI Taxonomy" id="1221996"/>
    <lineage>
        <taxon>Bacteria</taxon>
        <taxon>Bacillati</taxon>
        <taxon>Bacillota</taxon>
        <taxon>Bacilli</taxon>
        <taxon>Bacillales</taxon>
        <taxon>Bacillaceae</taxon>
        <taxon>Bacillus</taxon>
    </lineage>
</organism>
<evidence type="ECO:0000313" key="1">
    <source>
        <dbReference type="EMBL" id="KKB39651.1"/>
    </source>
</evidence>
<evidence type="ECO:0000313" key="2">
    <source>
        <dbReference type="Proteomes" id="UP000031563"/>
    </source>
</evidence>
<dbReference type="AlphaFoldDB" id="A0A0F5I2A4"/>
<name>A0A0F5I2A4_BACTR</name>
<dbReference type="OrthoDB" id="2619675at2"/>
<comment type="caution">
    <text evidence="1">The sequence shown here is derived from an EMBL/GenBank/DDBJ whole genome shotgun (WGS) entry which is preliminary data.</text>
</comment>
<gene>
    <name evidence="1" type="ORF">QY95_02281</name>
</gene>
<dbReference type="RefSeq" id="WP_040047625.1">
    <property type="nucleotide sequence ID" value="NZ_JWIR02000040.1"/>
</dbReference>